<evidence type="ECO:0000256" key="1">
    <source>
        <dbReference type="ARBA" id="ARBA00005194"/>
    </source>
</evidence>
<sequence>MEPIAIVGMGCLFPGADTPAQYWQNLLAQKDVSSALTEDLIGVDPAYYFAEKAGTIDKIHYHKNGHVRGFDFDASEFQLASQFIGSLDNLFKWTMYAAKAAYNDAHITAREASRCGLLLGNIGMPTHLGKQLSNRLYSQILEPYIQQLLGDDRFSFANYWPAEGISDKNLSTASLNGILAAEALGIKGPSYTLDAACSSAIYAMQLASFYLQTNKADVMLTGAVCHADHIYIDHGFNILQAFPDTGKDSIPFDRNSDGLKAGEGAGVVALKRLRDAVADGNQIYGVIESIGLSNDGGAKHILVPDHEGQMLALQRAYGQNAANEGADVDYLECHATGTPVGDQVELNSVERFFTEHGQLPLIGANKGNIGHMLTASGMASLMKILLAMQHDVIPGTVQLQDMVATKQGKLTADNVVRETTDWPSHQQRGYKRAGINAFGFGGVNGHMVVREFRPGQELVAELSAADQSNSFMPLAVVGMGVGMASTSSISQFNEVLKNSACVADELPPTRWSGLQQRPDLLIPNGLADAPLGAYIEKFDFDCKQFKLPPNVAGMHLLSHMWLMQLAAAAYKDAGFQPGKERRNIAVIVASDNDYLCYRYQARNEAAWQVRDSLQKSGIDLSAEQTATLESIVKDSLFPEPYAEGITGGINNVVASRISASLGLNGPALSIFAQENSVFRAIELAQFLLSLSEVEAVIVGSGSFCGGFENIYHTGQAAPNTGNFSLSFGIDSNGANVGEGGGVVVLRRAQDAERDNAAVYANIDGLAIEHSQQSSNSDFIPQVEEIIATARQAQEQAGVAAADISYVEAHASGYSREDSAEVTALAELYACPARPMTVGSVKANYGHTGSASGMASLLKTCLCLAQGYLPGTPNWQGAKYPQLNDGSGLQVLQQSSDWPTKGQGRYAAINSLGADYCYAHMILSAAKASQYKALSEQRFDSGAQQRSLLKTIYIGGDKTIADKIVNDDNRRALGLEPIAKSVAQSISQPISKPISQSNSQPILQASPETVTVPSYQAEPSQMVAANGQAAKSQPEAFQQQLARLSQAEFQRAEATHLQYLQVEQRFYNRVASMLRGDAWGAAMSRNGVAQSNNLQPNTAQLTAAHGMTQPVAARPAAVPLEQLYNPSCLLNERQLVEITNGSVAKVLGPDYAEADTYAIRTRMPSPPYMFVSRITKLTAQPGKLEPCEIQWEYDLHPQDWFVYHGSVPAFVSLESSHAMIVAFTYIGCDQMFKGELRYRAIDSKTEIFSPMPKAGEVLKGRVQIHSFTKVGKNILINYEYDGYVGERHCFKLTATSGFFPLKDIEKSKNLDTKKLFASAQSNAAPAPILRCQKTQFSSGDIEAVQRGDLAACFGQGFGYAKVPGLYATQSKMLDRILQVDQTGGAWGLGQIIGERDIDPSHWAFKAHFKNDPVLPGTLIVEGAEQVLRFYSYYLGIHSLTHLKASLLKDHHYSAKFRGEVKCAVDKLRYRLSVKDFSVQKNTASDITEISLHVIAETLYRDKVIGICDNLGMRFTSGEE</sequence>
<evidence type="ECO:0000256" key="5">
    <source>
        <dbReference type="ARBA" id="ARBA00023239"/>
    </source>
</evidence>
<dbReference type="Proteomes" id="UP001409585">
    <property type="component" value="Unassembled WGS sequence"/>
</dbReference>
<dbReference type="InterPro" id="IPR014030">
    <property type="entry name" value="Ketoacyl_synth_N"/>
</dbReference>
<protein>
    <recommendedName>
        <fullName evidence="7">Ketosynthase family 3 (KS3) domain-containing protein</fullName>
    </recommendedName>
</protein>
<feature type="domain" description="Ketosynthase family 3 (KS3)" evidence="7">
    <location>
        <begin position="1"/>
        <end position="451"/>
    </location>
</feature>
<keyword evidence="3" id="KW-0597">Phosphoprotein</keyword>
<keyword evidence="4 6" id="KW-0808">Transferase</keyword>
<evidence type="ECO:0000313" key="8">
    <source>
        <dbReference type="EMBL" id="GAA4950940.1"/>
    </source>
</evidence>
<evidence type="ECO:0000256" key="6">
    <source>
        <dbReference type="RuleBase" id="RU003694"/>
    </source>
</evidence>
<dbReference type="SUPFAM" id="SSF53901">
    <property type="entry name" value="Thiolase-like"/>
    <property type="match status" value="3"/>
</dbReference>
<keyword evidence="2" id="KW-0596">Phosphopantetheine</keyword>
<proteinExistence type="inferred from homology"/>
<dbReference type="PANTHER" id="PTHR43775">
    <property type="entry name" value="FATTY ACID SYNTHASE"/>
    <property type="match status" value="1"/>
</dbReference>
<dbReference type="Pfam" id="PF02801">
    <property type="entry name" value="Ketoacyl-synt_C"/>
    <property type="match status" value="2"/>
</dbReference>
<dbReference type="Gene3D" id="3.10.129.10">
    <property type="entry name" value="Hotdog Thioesterase"/>
    <property type="match status" value="2"/>
</dbReference>
<dbReference type="InterPro" id="IPR016039">
    <property type="entry name" value="Thiolase-like"/>
</dbReference>
<evidence type="ECO:0000256" key="3">
    <source>
        <dbReference type="ARBA" id="ARBA00022553"/>
    </source>
</evidence>
<organism evidence="8 9">
    <name type="scientific">Halioxenophilus aromaticivorans</name>
    <dbReference type="NCBI Taxonomy" id="1306992"/>
    <lineage>
        <taxon>Bacteria</taxon>
        <taxon>Pseudomonadati</taxon>
        <taxon>Pseudomonadota</taxon>
        <taxon>Gammaproteobacteria</taxon>
        <taxon>Alteromonadales</taxon>
        <taxon>Alteromonadaceae</taxon>
        <taxon>Halioxenophilus</taxon>
    </lineage>
</organism>
<dbReference type="Gene3D" id="3.40.47.10">
    <property type="match status" value="2"/>
</dbReference>
<dbReference type="EMBL" id="BAABLX010000029">
    <property type="protein sequence ID" value="GAA4950940.1"/>
    <property type="molecule type" value="Genomic_DNA"/>
</dbReference>
<dbReference type="InterPro" id="IPR014031">
    <property type="entry name" value="Ketoacyl_synth_C"/>
</dbReference>
<dbReference type="Pfam" id="PF00109">
    <property type="entry name" value="ketoacyl-synt"/>
    <property type="match status" value="2"/>
</dbReference>
<evidence type="ECO:0000256" key="2">
    <source>
        <dbReference type="ARBA" id="ARBA00022450"/>
    </source>
</evidence>
<dbReference type="SUPFAM" id="SSF54637">
    <property type="entry name" value="Thioesterase/thiol ester dehydrase-isomerase"/>
    <property type="match status" value="2"/>
</dbReference>
<comment type="similarity">
    <text evidence="6">Belongs to the thiolase-like superfamily. Beta-ketoacyl-ACP synthases family.</text>
</comment>
<dbReference type="CDD" id="cd00833">
    <property type="entry name" value="PKS"/>
    <property type="match status" value="2"/>
</dbReference>
<name>A0AAV3U667_9ALTE</name>
<dbReference type="RefSeq" id="WP_345425167.1">
    <property type="nucleotide sequence ID" value="NZ_AP031496.1"/>
</dbReference>
<dbReference type="PROSITE" id="PS00606">
    <property type="entry name" value="KS3_1"/>
    <property type="match status" value="1"/>
</dbReference>
<dbReference type="GO" id="GO:0005737">
    <property type="term" value="C:cytoplasm"/>
    <property type="evidence" value="ECO:0007669"/>
    <property type="project" value="TreeGrafter"/>
</dbReference>
<dbReference type="PROSITE" id="PS52004">
    <property type="entry name" value="KS3_2"/>
    <property type="match status" value="2"/>
</dbReference>
<evidence type="ECO:0000256" key="4">
    <source>
        <dbReference type="ARBA" id="ARBA00022679"/>
    </source>
</evidence>
<evidence type="ECO:0000259" key="7">
    <source>
        <dbReference type="PROSITE" id="PS52004"/>
    </source>
</evidence>
<dbReference type="InterPro" id="IPR020841">
    <property type="entry name" value="PKS_Beta-ketoAc_synthase_dom"/>
</dbReference>
<feature type="domain" description="Ketosynthase family 3 (KS3)" evidence="7">
    <location>
        <begin position="471"/>
        <end position="924"/>
    </location>
</feature>
<dbReference type="GO" id="GO:0004315">
    <property type="term" value="F:3-oxoacyl-[acyl-carrier-protein] synthase activity"/>
    <property type="evidence" value="ECO:0007669"/>
    <property type="project" value="InterPro"/>
</dbReference>
<keyword evidence="5" id="KW-0456">Lyase</keyword>
<dbReference type="GO" id="GO:0071770">
    <property type="term" value="P:DIM/DIP cell wall layer assembly"/>
    <property type="evidence" value="ECO:0007669"/>
    <property type="project" value="TreeGrafter"/>
</dbReference>
<keyword evidence="9" id="KW-1185">Reference proteome</keyword>
<accession>A0AAV3U667</accession>
<gene>
    <name evidence="8" type="ORF">GCM10025791_34130</name>
</gene>
<dbReference type="InterPro" id="IPR029069">
    <property type="entry name" value="HotDog_dom_sf"/>
</dbReference>
<dbReference type="SMART" id="SM00825">
    <property type="entry name" value="PKS_KS"/>
    <property type="match status" value="1"/>
</dbReference>
<dbReference type="GO" id="GO:0006633">
    <property type="term" value="P:fatty acid biosynthetic process"/>
    <property type="evidence" value="ECO:0007669"/>
    <property type="project" value="InterPro"/>
</dbReference>
<evidence type="ECO:0000313" key="9">
    <source>
        <dbReference type="Proteomes" id="UP001409585"/>
    </source>
</evidence>
<dbReference type="PANTHER" id="PTHR43775:SF37">
    <property type="entry name" value="SI:DKEY-61P9.11"/>
    <property type="match status" value="1"/>
</dbReference>
<comment type="pathway">
    <text evidence="1">Lipid metabolism; fatty acid biosynthesis.</text>
</comment>
<dbReference type="GO" id="GO:0005886">
    <property type="term" value="C:plasma membrane"/>
    <property type="evidence" value="ECO:0007669"/>
    <property type="project" value="TreeGrafter"/>
</dbReference>
<dbReference type="InterPro" id="IPR018201">
    <property type="entry name" value="Ketoacyl_synth_AS"/>
</dbReference>
<dbReference type="Pfam" id="PF07977">
    <property type="entry name" value="FabA"/>
    <property type="match status" value="1"/>
</dbReference>
<comment type="caution">
    <text evidence="8">The sequence shown here is derived from an EMBL/GenBank/DDBJ whole genome shotgun (WGS) entry which is preliminary data.</text>
</comment>
<dbReference type="InterPro" id="IPR013114">
    <property type="entry name" value="FabA_FabZ"/>
</dbReference>
<reference evidence="9" key="1">
    <citation type="journal article" date="2019" name="Int. J. Syst. Evol. Microbiol.">
        <title>The Global Catalogue of Microorganisms (GCM) 10K type strain sequencing project: providing services to taxonomists for standard genome sequencing and annotation.</title>
        <authorList>
            <consortium name="The Broad Institute Genomics Platform"/>
            <consortium name="The Broad Institute Genome Sequencing Center for Infectious Disease"/>
            <person name="Wu L."/>
            <person name="Ma J."/>
        </authorList>
    </citation>
    <scope>NUCLEOTIDE SEQUENCE [LARGE SCALE GENOMIC DNA]</scope>
    <source>
        <strain evidence="9">JCM 19134</strain>
    </source>
</reference>
<dbReference type="GO" id="GO:0016829">
    <property type="term" value="F:lyase activity"/>
    <property type="evidence" value="ECO:0007669"/>
    <property type="project" value="UniProtKB-KW"/>
</dbReference>
<dbReference type="GO" id="GO:0004312">
    <property type="term" value="F:fatty acid synthase activity"/>
    <property type="evidence" value="ECO:0007669"/>
    <property type="project" value="TreeGrafter"/>
</dbReference>
<dbReference type="InterPro" id="IPR050091">
    <property type="entry name" value="PKS_NRPS_Biosynth_Enz"/>
</dbReference>